<protein>
    <recommendedName>
        <fullName evidence="1">Enoyl reductase (ER) domain-containing protein</fullName>
    </recommendedName>
</protein>
<dbReference type="Gene3D" id="3.90.180.10">
    <property type="entry name" value="Medium-chain alcohol dehydrogenases, catalytic domain"/>
    <property type="match status" value="1"/>
</dbReference>
<dbReference type="AlphaFoldDB" id="A0A0F9KDX5"/>
<accession>A0A0F9KDX5</accession>
<dbReference type="Pfam" id="PF13602">
    <property type="entry name" value="ADH_zinc_N_2"/>
    <property type="match status" value="1"/>
</dbReference>
<gene>
    <name evidence="2" type="ORF">LCGC14_1416470</name>
</gene>
<reference evidence="2" key="1">
    <citation type="journal article" date="2015" name="Nature">
        <title>Complex archaea that bridge the gap between prokaryotes and eukaryotes.</title>
        <authorList>
            <person name="Spang A."/>
            <person name="Saw J.H."/>
            <person name="Jorgensen S.L."/>
            <person name="Zaremba-Niedzwiedzka K."/>
            <person name="Martijn J."/>
            <person name="Lind A.E."/>
            <person name="van Eijk R."/>
            <person name="Schleper C."/>
            <person name="Guy L."/>
            <person name="Ettema T.J."/>
        </authorList>
    </citation>
    <scope>NUCLEOTIDE SEQUENCE</scope>
</reference>
<dbReference type="SMART" id="SM00829">
    <property type="entry name" value="PKS_ER"/>
    <property type="match status" value="1"/>
</dbReference>
<organism evidence="2">
    <name type="scientific">marine sediment metagenome</name>
    <dbReference type="NCBI Taxonomy" id="412755"/>
    <lineage>
        <taxon>unclassified sequences</taxon>
        <taxon>metagenomes</taxon>
        <taxon>ecological metagenomes</taxon>
    </lineage>
</organism>
<sequence>MCRSGSLGTKLVKKMENKGNEIIRGKKMKAIVWTKYGPPDVLQLKEVEKPTPKDNEVLIRIYATTVTAGECEIRNLNFPFLYRLIYRIALGFRKPKKITILGQELAGEIEVVGKDVKLFRKGDQVFGVPGFGFGADAEYICLPEEGMIVIKPINMNYEEAATVPVGGLTSLHLLRQANIQKGQKVLINGAGGSIGTMAVQLVKSFGAEVTVVDSTRKLDMLRSIGADYVFDFTQEDFTKSRVIYDVIFDVVGKGLLSRSKKSLKKNGFYLLANPKPLQKIRGRWIRMTSSKNVIFWSASENPEELIFLKELIETGKIKTVIDKRYSLAQIAEAHSYVETGQKTGNIVITVE</sequence>
<name>A0A0F9KDX5_9ZZZZ</name>
<dbReference type="GO" id="GO:0016491">
    <property type="term" value="F:oxidoreductase activity"/>
    <property type="evidence" value="ECO:0007669"/>
    <property type="project" value="InterPro"/>
</dbReference>
<dbReference type="InterPro" id="IPR013154">
    <property type="entry name" value="ADH-like_N"/>
</dbReference>
<dbReference type="EMBL" id="LAZR01009398">
    <property type="protein sequence ID" value="KKM72841.1"/>
    <property type="molecule type" value="Genomic_DNA"/>
</dbReference>
<dbReference type="Pfam" id="PF08240">
    <property type="entry name" value="ADH_N"/>
    <property type="match status" value="1"/>
</dbReference>
<comment type="caution">
    <text evidence="2">The sequence shown here is derived from an EMBL/GenBank/DDBJ whole genome shotgun (WGS) entry which is preliminary data.</text>
</comment>
<dbReference type="InterPro" id="IPR020843">
    <property type="entry name" value="ER"/>
</dbReference>
<dbReference type="InterPro" id="IPR036291">
    <property type="entry name" value="NAD(P)-bd_dom_sf"/>
</dbReference>
<dbReference type="CDD" id="cd08267">
    <property type="entry name" value="MDR1"/>
    <property type="match status" value="1"/>
</dbReference>
<evidence type="ECO:0000313" key="2">
    <source>
        <dbReference type="EMBL" id="KKM72841.1"/>
    </source>
</evidence>
<dbReference type="SUPFAM" id="SSF51735">
    <property type="entry name" value="NAD(P)-binding Rossmann-fold domains"/>
    <property type="match status" value="1"/>
</dbReference>
<evidence type="ECO:0000259" key="1">
    <source>
        <dbReference type="SMART" id="SM00829"/>
    </source>
</evidence>
<dbReference type="SUPFAM" id="SSF50129">
    <property type="entry name" value="GroES-like"/>
    <property type="match status" value="1"/>
</dbReference>
<dbReference type="InterPro" id="IPR052733">
    <property type="entry name" value="Chloroplast_QOR"/>
</dbReference>
<proteinExistence type="predicted"/>
<dbReference type="PANTHER" id="PTHR44013:SF1">
    <property type="entry name" value="ZINC-TYPE ALCOHOL DEHYDROGENASE-LIKE PROTEIN C16A3.02C"/>
    <property type="match status" value="1"/>
</dbReference>
<dbReference type="InterPro" id="IPR011032">
    <property type="entry name" value="GroES-like_sf"/>
</dbReference>
<dbReference type="Gene3D" id="3.40.50.720">
    <property type="entry name" value="NAD(P)-binding Rossmann-like Domain"/>
    <property type="match status" value="1"/>
</dbReference>
<feature type="domain" description="Enoyl reductase (ER)" evidence="1">
    <location>
        <begin position="37"/>
        <end position="348"/>
    </location>
</feature>
<dbReference type="PANTHER" id="PTHR44013">
    <property type="entry name" value="ZINC-TYPE ALCOHOL DEHYDROGENASE-LIKE PROTEIN C16A3.02C"/>
    <property type="match status" value="1"/>
</dbReference>